<dbReference type="Proteomes" id="UP001236507">
    <property type="component" value="Unassembled WGS sequence"/>
</dbReference>
<keyword evidence="2" id="KW-1185">Reference proteome</keyword>
<gene>
    <name evidence="1" type="ORF">QM524_11615</name>
</gene>
<dbReference type="RefSeq" id="WP_283344720.1">
    <property type="nucleotide sequence ID" value="NZ_JASHIF010000009.1"/>
</dbReference>
<comment type="caution">
    <text evidence="1">The sequence shown here is derived from an EMBL/GenBank/DDBJ whole genome shotgun (WGS) entry which is preliminary data.</text>
</comment>
<accession>A0ABT6Y9R3</accession>
<sequence length="579" mass="63204">MAMVVRVKPEYNGKIAVQSSNSYNGIILSNDLSQATLVQIYNTEDELRDFLYTTYTTVGDSYAPSQIDPSLIHAYASEEITHNPARTDYPANTVGKQLNETSTNLDTVVKGFQRPTQKVAHVLDFANARMIDASYFTRNSIATYIDKNGVLRVASANQPRFIHNAMTLESLGLLIEPSRTNLLTYSTDLSTWTRGGSTSYVGASTLLGYSAHTFTNSAIANAFVAKVAAVTFGKTYTYSYLSSSTNIGYIRLVKSNGGVVMRILNNFVITQLAIGVYKHEISFTVATDEDTALLHAGPVDKIETFTVGMTQLEEGSYSTSYIPTSAVAVTRDAEVFNMASNAFAKVFDSYKEGALALSYTVIGANECTVCELRGPDTTGWNVARIVATQSNCRYDNIKDGTTTASMISNTPVATLNNVVVNFGYNVSTMYLNGALINTDNTVDMPQNIDRVKIFSQGILIVKNIYFYKRTLSDTESKQLSNTDRKYSSKMDFSNSAFIDKNTLLAAKSRQEFSVDGTGASVTRNIRRGYDFTFEIVDSSGCTITAQPASSCTAGTDNALTFTAPVGKTLTYAITPVFEY</sequence>
<organism evidence="1 2">
    <name type="scientific">Flectobacillus roseus</name>
    <dbReference type="NCBI Taxonomy" id="502259"/>
    <lineage>
        <taxon>Bacteria</taxon>
        <taxon>Pseudomonadati</taxon>
        <taxon>Bacteroidota</taxon>
        <taxon>Cytophagia</taxon>
        <taxon>Cytophagales</taxon>
        <taxon>Flectobacillaceae</taxon>
        <taxon>Flectobacillus</taxon>
    </lineage>
</organism>
<protein>
    <submittedName>
        <fullName evidence="1">Uncharacterized protein</fullName>
    </submittedName>
</protein>
<name>A0ABT6Y9R3_9BACT</name>
<evidence type="ECO:0000313" key="1">
    <source>
        <dbReference type="EMBL" id="MDI9859858.1"/>
    </source>
</evidence>
<reference evidence="1 2" key="1">
    <citation type="submission" date="2023-05" db="EMBL/GenBank/DDBJ databases">
        <title>Novel species of genus Flectobacillus isolated from stream in China.</title>
        <authorList>
            <person name="Lu H."/>
        </authorList>
    </citation>
    <scope>NUCLEOTIDE SEQUENCE [LARGE SCALE GENOMIC DNA]</scope>
    <source>
        <strain evidence="1 2">KCTC 42575</strain>
    </source>
</reference>
<proteinExistence type="predicted"/>
<dbReference type="EMBL" id="JASHIF010000009">
    <property type="protein sequence ID" value="MDI9859858.1"/>
    <property type="molecule type" value="Genomic_DNA"/>
</dbReference>
<evidence type="ECO:0000313" key="2">
    <source>
        <dbReference type="Proteomes" id="UP001236507"/>
    </source>
</evidence>